<reference evidence="1 2" key="1">
    <citation type="submission" date="2020-04" db="EMBL/GenBank/DDBJ databases">
        <authorList>
            <person name="De Canck E."/>
        </authorList>
    </citation>
    <scope>NUCLEOTIDE SEQUENCE [LARGE SCALE GENOMIC DNA]</scope>
    <source>
        <strain evidence="1 2">LMG 26845</strain>
    </source>
</reference>
<dbReference type="GeneID" id="92896263"/>
<proteinExistence type="predicted"/>
<gene>
    <name evidence="1" type="ORF">LMG26845_00427</name>
</gene>
<keyword evidence="2" id="KW-1185">Reference proteome</keyword>
<dbReference type="EMBL" id="CADIJR010000002">
    <property type="protein sequence ID" value="CAB3627441.1"/>
    <property type="molecule type" value="Genomic_DNA"/>
</dbReference>
<dbReference type="Proteomes" id="UP000507979">
    <property type="component" value="Unassembled WGS sequence"/>
</dbReference>
<evidence type="ECO:0000313" key="1">
    <source>
        <dbReference type="EMBL" id="CAB3627441.1"/>
    </source>
</evidence>
<name>A0A6J4ZNJ2_9BURK</name>
<accession>A0A6J4ZNJ2</accession>
<dbReference type="RefSeq" id="WP_156350616.1">
    <property type="nucleotide sequence ID" value="NZ_CADIJR010000002.1"/>
</dbReference>
<organism evidence="1 2">
    <name type="scientific">Achromobacter insuavis</name>
    <dbReference type="NCBI Taxonomy" id="1287735"/>
    <lineage>
        <taxon>Bacteria</taxon>
        <taxon>Pseudomonadati</taxon>
        <taxon>Pseudomonadota</taxon>
        <taxon>Betaproteobacteria</taxon>
        <taxon>Burkholderiales</taxon>
        <taxon>Alcaligenaceae</taxon>
        <taxon>Achromobacter</taxon>
    </lineage>
</organism>
<evidence type="ECO:0000313" key="2">
    <source>
        <dbReference type="Proteomes" id="UP000507979"/>
    </source>
</evidence>
<protein>
    <submittedName>
        <fullName evidence="1">Uncharacterized protein</fullName>
    </submittedName>
</protein>
<sequence length="231" mass="25620">MPAPNPEKVLIKAFGDDIDDALQRYCVADQPPAIRRAALDHIYSRKLVQVGRLRFAFHADPSTCPFREHDFRRARALLVMRSDTAGRFEEQALQGNVAFYGEYDAARHYGKPLTAGMLLDWTRYAQDAFLKLSERVGVRDYQIRYRNRESQDGRPAHTGVTASAALSNPDELVHLVRAYAPASADLDALATEFSSGIKADSVDAELVILGRDGKDVVIANIGDGARLFGNR</sequence>
<dbReference type="AlphaFoldDB" id="A0A6J4ZNJ2"/>